<evidence type="ECO:0000256" key="4">
    <source>
        <dbReference type="ARBA" id="ARBA00022605"/>
    </source>
</evidence>
<feature type="binding site" evidence="11">
    <location>
        <position position="62"/>
    </location>
    <ligand>
        <name>substrate</name>
    </ligand>
</feature>
<feature type="binding site" evidence="11">
    <location>
        <position position="20"/>
    </location>
    <ligand>
        <name>Mg(2+)</name>
        <dbReference type="ChEBI" id="CHEBI:18420"/>
    </ligand>
</feature>
<dbReference type="GO" id="GO:0009423">
    <property type="term" value="P:chorismate biosynthetic process"/>
    <property type="evidence" value="ECO:0007669"/>
    <property type="project" value="UniProtKB-UniRule"/>
</dbReference>
<evidence type="ECO:0000256" key="11">
    <source>
        <dbReference type="HAMAP-Rule" id="MF_00109"/>
    </source>
</evidence>
<evidence type="ECO:0000256" key="6">
    <source>
        <dbReference type="ARBA" id="ARBA00022741"/>
    </source>
</evidence>
<comment type="subcellular location">
    <subcellularLocation>
        <location evidence="11">Cytoplasm</location>
    </subcellularLocation>
</comment>
<comment type="subunit">
    <text evidence="11">Monomer.</text>
</comment>
<reference evidence="13" key="1">
    <citation type="submission" date="2019-08" db="EMBL/GenBank/DDBJ databases">
        <title>Limnoglobus roseus gen. nov., sp. nov., a novel freshwater planctomycete with a giant genome from the family Gemmataceae.</title>
        <authorList>
            <person name="Kulichevskaya I.S."/>
            <person name="Naumoff D.G."/>
            <person name="Miroshnikov K."/>
            <person name="Ivanova A."/>
            <person name="Philippov D.A."/>
            <person name="Hakobyan A."/>
            <person name="Rijpstra I.C."/>
            <person name="Sinninghe Damste J.S."/>
            <person name="Liesack W."/>
            <person name="Dedysh S.N."/>
        </authorList>
    </citation>
    <scope>NUCLEOTIDE SEQUENCE [LARGE SCALE GENOMIC DNA]</scope>
    <source>
        <strain evidence="13">PX52</strain>
    </source>
</reference>
<dbReference type="GO" id="GO:0005829">
    <property type="term" value="C:cytosol"/>
    <property type="evidence" value="ECO:0007669"/>
    <property type="project" value="TreeGrafter"/>
</dbReference>
<evidence type="ECO:0000256" key="7">
    <source>
        <dbReference type="ARBA" id="ARBA00022777"/>
    </source>
</evidence>
<proteinExistence type="inferred from homology"/>
<sequence>MTNPMYPRIFLIGYRGSGKTTVGRVLADRLGWSFVDADVLLEARAGKTIARIFAEDGEPAFRDLESKILAELAARAQHVIATGGGIILRPANRSLLHDSGLVAWLQVSPGLAWERMQADPTTRDRRPNLTPAGGLLEVQTVLTAREPLYREAAHAAFPAERSPELLAADILHVWNGGTTSRS</sequence>
<evidence type="ECO:0000313" key="13">
    <source>
        <dbReference type="Proteomes" id="UP000324974"/>
    </source>
</evidence>
<dbReference type="GO" id="GO:0008652">
    <property type="term" value="P:amino acid biosynthetic process"/>
    <property type="evidence" value="ECO:0007669"/>
    <property type="project" value="UniProtKB-KW"/>
</dbReference>
<comment type="pathway">
    <text evidence="1 11">Metabolic intermediate biosynthesis; chorismate biosynthesis; chorismate from D-erythrose 4-phosphate and phosphoenolpyruvate: step 5/7.</text>
</comment>
<dbReference type="PRINTS" id="PR01100">
    <property type="entry name" value="SHIKIMTKNASE"/>
</dbReference>
<comment type="similarity">
    <text evidence="2 11">Belongs to the shikimate kinase family.</text>
</comment>
<evidence type="ECO:0000256" key="1">
    <source>
        <dbReference type="ARBA" id="ARBA00004842"/>
    </source>
</evidence>
<dbReference type="AlphaFoldDB" id="A0A5C1ACX2"/>
<dbReference type="GO" id="GO:0009073">
    <property type="term" value="P:aromatic amino acid family biosynthetic process"/>
    <property type="evidence" value="ECO:0007669"/>
    <property type="project" value="UniProtKB-KW"/>
</dbReference>
<keyword evidence="4 11" id="KW-0028">Amino-acid biosynthesis</keyword>
<keyword evidence="8 11" id="KW-0067">ATP-binding</keyword>
<dbReference type="CDD" id="cd00464">
    <property type="entry name" value="SK"/>
    <property type="match status" value="1"/>
</dbReference>
<evidence type="ECO:0000256" key="8">
    <source>
        <dbReference type="ARBA" id="ARBA00022840"/>
    </source>
</evidence>
<keyword evidence="9 11" id="KW-0057">Aromatic amino acid biosynthesis</keyword>
<evidence type="ECO:0000256" key="10">
    <source>
        <dbReference type="ARBA" id="ARBA00048567"/>
    </source>
</evidence>
<dbReference type="PANTHER" id="PTHR21087:SF16">
    <property type="entry name" value="SHIKIMATE KINASE 1, CHLOROPLASTIC"/>
    <property type="match status" value="1"/>
</dbReference>
<dbReference type="GO" id="GO:0004765">
    <property type="term" value="F:shikimate kinase activity"/>
    <property type="evidence" value="ECO:0007669"/>
    <property type="project" value="UniProtKB-UniRule"/>
</dbReference>
<dbReference type="Gene3D" id="3.40.50.300">
    <property type="entry name" value="P-loop containing nucleotide triphosphate hydrolases"/>
    <property type="match status" value="1"/>
</dbReference>
<dbReference type="Proteomes" id="UP000324974">
    <property type="component" value="Chromosome"/>
</dbReference>
<keyword evidence="5 11" id="KW-0808">Transferase</keyword>
<feature type="binding site" evidence="11">
    <location>
        <position position="126"/>
    </location>
    <ligand>
        <name>ATP</name>
        <dbReference type="ChEBI" id="CHEBI:30616"/>
    </ligand>
</feature>
<feature type="binding site" evidence="11">
    <location>
        <position position="38"/>
    </location>
    <ligand>
        <name>substrate</name>
    </ligand>
</feature>
<dbReference type="RefSeq" id="WP_149110622.1">
    <property type="nucleotide sequence ID" value="NZ_CP042425.1"/>
</dbReference>
<feature type="binding site" evidence="11">
    <location>
        <position position="161"/>
    </location>
    <ligand>
        <name>ATP</name>
        <dbReference type="ChEBI" id="CHEBI:30616"/>
    </ligand>
</feature>
<feature type="binding site" evidence="11">
    <location>
        <begin position="16"/>
        <end position="21"/>
    </location>
    <ligand>
        <name>ATP</name>
        <dbReference type="ChEBI" id="CHEBI:30616"/>
    </ligand>
</feature>
<dbReference type="KEGG" id="lrs:PX52LOC_02782"/>
<keyword evidence="7 11" id="KW-0418">Kinase</keyword>
<name>A0A5C1ACX2_9BACT</name>
<keyword evidence="6 11" id="KW-0547">Nucleotide-binding</keyword>
<evidence type="ECO:0000313" key="12">
    <source>
        <dbReference type="EMBL" id="QEL15846.1"/>
    </source>
</evidence>
<evidence type="ECO:0000256" key="5">
    <source>
        <dbReference type="ARBA" id="ARBA00022679"/>
    </source>
</evidence>
<feature type="binding site" evidence="11">
    <location>
        <position position="84"/>
    </location>
    <ligand>
        <name>substrate</name>
    </ligand>
</feature>
<evidence type="ECO:0000256" key="9">
    <source>
        <dbReference type="ARBA" id="ARBA00023141"/>
    </source>
</evidence>
<feature type="binding site" evidence="11">
    <location>
        <position position="145"/>
    </location>
    <ligand>
        <name>substrate</name>
    </ligand>
</feature>
<dbReference type="InterPro" id="IPR031322">
    <property type="entry name" value="Shikimate/glucono_kinase"/>
</dbReference>
<evidence type="ECO:0000256" key="3">
    <source>
        <dbReference type="ARBA" id="ARBA00012154"/>
    </source>
</evidence>
<dbReference type="EMBL" id="CP042425">
    <property type="protein sequence ID" value="QEL15846.1"/>
    <property type="molecule type" value="Genomic_DNA"/>
</dbReference>
<dbReference type="SUPFAM" id="SSF52540">
    <property type="entry name" value="P-loop containing nucleoside triphosphate hydrolases"/>
    <property type="match status" value="1"/>
</dbReference>
<dbReference type="Pfam" id="PF01202">
    <property type="entry name" value="SKI"/>
    <property type="match status" value="1"/>
</dbReference>
<keyword evidence="11" id="KW-0460">Magnesium</keyword>
<dbReference type="UniPathway" id="UPA00053">
    <property type="reaction ID" value="UER00088"/>
</dbReference>
<accession>A0A5C1ACX2</accession>
<keyword evidence="13" id="KW-1185">Reference proteome</keyword>
<protein>
    <recommendedName>
        <fullName evidence="3 11">Shikimate kinase</fullName>
        <shortName evidence="11">SK</shortName>
        <ecNumber evidence="3 11">2.7.1.71</ecNumber>
    </recommendedName>
</protein>
<comment type="function">
    <text evidence="11">Catalyzes the specific phosphorylation of the 3-hydroxyl group of shikimic acid using ATP as a cosubstrate.</text>
</comment>
<dbReference type="EC" id="2.7.1.71" evidence="3 11"/>
<evidence type="ECO:0000256" key="2">
    <source>
        <dbReference type="ARBA" id="ARBA00006997"/>
    </source>
</evidence>
<dbReference type="PROSITE" id="PS01128">
    <property type="entry name" value="SHIKIMATE_KINASE"/>
    <property type="match status" value="1"/>
</dbReference>
<dbReference type="HAMAP" id="MF_00109">
    <property type="entry name" value="Shikimate_kinase"/>
    <property type="match status" value="1"/>
</dbReference>
<dbReference type="InterPro" id="IPR000623">
    <property type="entry name" value="Shikimate_kinase/TSH1"/>
</dbReference>
<organism evidence="12 13">
    <name type="scientific">Limnoglobus roseus</name>
    <dbReference type="NCBI Taxonomy" id="2598579"/>
    <lineage>
        <taxon>Bacteria</taxon>
        <taxon>Pseudomonadati</taxon>
        <taxon>Planctomycetota</taxon>
        <taxon>Planctomycetia</taxon>
        <taxon>Gemmatales</taxon>
        <taxon>Gemmataceae</taxon>
        <taxon>Limnoglobus</taxon>
    </lineage>
</organism>
<dbReference type="OrthoDB" id="9800332at2"/>
<comment type="cofactor">
    <cofactor evidence="11">
        <name>Mg(2+)</name>
        <dbReference type="ChEBI" id="CHEBI:18420"/>
    </cofactor>
    <text evidence="11">Binds 1 Mg(2+) ion per subunit.</text>
</comment>
<dbReference type="InterPro" id="IPR023000">
    <property type="entry name" value="Shikimate_kinase_CS"/>
</dbReference>
<keyword evidence="11" id="KW-0963">Cytoplasm</keyword>
<dbReference type="GO" id="GO:0005524">
    <property type="term" value="F:ATP binding"/>
    <property type="evidence" value="ECO:0007669"/>
    <property type="project" value="UniProtKB-UniRule"/>
</dbReference>
<gene>
    <name evidence="11" type="primary">aroK</name>
    <name evidence="12" type="ORF">PX52LOC_02782</name>
</gene>
<keyword evidence="11" id="KW-0479">Metal-binding</keyword>
<dbReference type="PANTHER" id="PTHR21087">
    <property type="entry name" value="SHIKIMATE KINASE"/>
    <property type="match status" value="1"/>
</dbReference>
<dbReference type="GO" id="GO:0000287">
    <property type="term" value="F:magnesium ion binding"/>
    <property type="evidence" value="ECO:0007669"/>
    <property type="project" value="UniProtKB-UniRule"/>
</dbReference>
<comment type="catalytic activity">
    <reaction evidence="10 11">
        <text>shikimate + ATP = 3-phosphoshikimate + ADP + H(+)</text>
        <dbReference type="Rhea" id="RHEA:13121"/>
        <dbReference type="ChEBI" id="CHEBI:15378"/>
        <dbReference type="ChEBI" id="CHEBI:30616"/>
        <dbReference type="ChEBI" id="CHEBI:36208"/>
        <dbReference type="ChEBI" id="CHEBI:145989"/>
        <dbReference type="ChEBI" id="CHEBI:456216"/>
        <dbReference type="EC" id="2.7.1.71"/>
    </reaction>
</comment>
<dbReference type="InterPro" id="IPR027417">
    <property type="entry name" value="P-loop_NTPase"/>
</dbReference>